<dbReference type="Proteomes" id="UP000007431">
    <property type="component" value="Unassembled WGS sequence"/>
</dbReference>
<dbReference type="HOGENOM" id="CLU_1431277_0_0_1"/>
<dbReference type="InParanoid" id="D8PTI6"/>
<protein>
    <submittedName>
        <fullName evidence="2">Uncharacterized protein</fullName>
    </submittedName>
</protein>
<dbReference type="KEGG" id="scm:SCHCO_01083748"/>
<dbReference type="GeneID" id="9597016"/>
<evidence type="ECO:0000313" key="2">
    <source>
        <dbReference type="EMBL" id="EFJ00635.1"/>
    </source>
</evidence>
<gene>
    <name evidence="2" type="ORF">SCHCODRAFT_255800</name>
</gene>
<reference evidence="2 3" key="1">
    <citation type="journal article" date="2010" name="Nat. Biotechnol.">
        <title>Genome sequence of the model mushroom Schizophyllum commune.</title>
        <authorList>
            <person name="Ohm R.A."/>
            <person name="de Jong J.F."/>
            <person name="Lugones L.G."/>
            <person name="Aerts A."/>
            <person name="Kothe E."/>
            <person name="Stajich J.E."/>
            <person name="de Vries R.P."/>
            <person name="Record E."/>
            <person name="Levasseur A."/>
            <person name="Baker S.E."/>
            <person name="Bartholomew K.A."/>
            <person name="Coutinho P.M."/>
            <person name="Erdmann S."/>
            <person name="Fowler T.J."/>
            <person name="Gathman A.C."/>
            <person name="Lombard V."/>
            <person name="Henrissat B."/>
            <person name="Knabe N."/>
            <person name="Kuees U."/>
            <person name="Lilly W.W."/>
            <person name="Lindquist E."/>
            <person name="Lucas S."/>
            <person name="Magnuson J.K."/>
            <person name="Piumi F."/>
            <person name="Raudaskoski M."/>
            <person name="Salamov A."/>
            <person name="Schmutz J."/>
            <person name="Schwarze F.W.M.R."/>
            <person name="vanKuyk P.A."/>
            <person name="Horton J.S."/>
            <person name="Grigoriev I.V."/>
            <person name="Woesten H.A.B."/>
        </authorList>
    </citation>
    <scope>NUCLEOTIDE SEQUENCE [LARGE SCALE GENOMIC DNA]</scope>
    <source>
        <strain evidence="3">H4-8 / FGSC 9210</strain>
    </source>
</reference>
<dbReference type="OrthoDB" id="10471069at2759"/>
<sequence length="190" mass="21013">MPYPRRPRQEDARHSTSFPRARTASGRWPPSPSSEWTRHHQDRAESGGSHRLLRALAWPSRAGIRPSSAACGPGGTRRARGGVALAPEPAGCELQDDKGDGDGVHEVQRVEGRRKDDTRRNGRRVEPCRSGWSCRHFGVTHPGLAVEDVDVARCRGGLQGKGEISWAVRAQFAAEVYKMVYTPKQFTLHC</sequence>
<evidence type="ECO:0000256" key="1">
    <source>
        <dbReference type="SAM" id="MobiDB-lite"/>
    </source>
</evidence>
<dbReference type="VEuPathDB" id="FungiDB:SCHCODRAFT_01083748"/>
<feature type="region of interest" description="Disordered" evidence="1">
    <location>
        <begin position="1"/>
        <end position="52"/>
    </location>
</feature>
<name>D8PTI6_SCHCM</name>
<keyword evidence="3" id="KW-1185">Reference proteome</keyword>
<dbReference type="AlphaFoldDB" id="D8PTI6"/>
<proteinExistence type="predicted"/>
<accession>D8PTI6</accession>
<organism evidence="3">
    <name type="scientific">Schizophyllum commune (strain H4-8 / FGSC 9210)</name>
    <name type="common">Split gill fungus</name>
    <dbReference type="NCBI Taxonomy" id="578458"/>
    <lineage>
        <taxon>Eukaryota</taxon>
        <taxon>Fungi</taxon>
        <taxon>Dikarya</taxon>
        <taxon>Basidiomycota</taxon>
        <taxon>Agaricomycotina</taxon>
        <taxon>Agaricomycetes</taxon>
        <taxon>Agaricomycetidae</taxon>
        <taxon>Agaricales</taxon>
        <taxon>Schizophyllaceae</taxon>
        <taxon>Schizophyllum</taxon>
    </lineage>
</organism>
<dbReference type="EMBL" id="GL377303">
    <property type="protein sequence ID" value="EFJ00635.1"/>
    <property type="molecule type" value="Genomic_DNA"/>
</dbReference>
<feature type="compositionally biased region" description="Basic and acidic residues" evidence="1">
    <location>
        <begin position="36"/>
        <end position="45"/>
    </location>
</feature>
<feature type="non-terminal residue" evidence="2">
    <location>
        <position position="190"/>
    </location>
</feature>
<evidence type="ECO:0000313" key="3">
    <source>
        <dbReference type="Proteomes" id="UP000007431"/>
    </source>
</evidence>